<dbReference type="AlphaFoldDB" id="A0A846ZAD8"/>
<dbReference type="Gene3D" id="3.30.300.20">
    <property type="match status" value="1"/>
</dbReference>
<organism evidence="2 3">
    <name type="scientific">Actinomadura latina</name>
    <dbReference type="NCBI Taxonomy" id="163603"/>
    <lineage>
        <taxon>Bacteria</taxon>
        <taxon>Bacillati</taxon>
        <taxon>Actinomycetota</taxon>
        <taxon>Actinomycetes</taxon>
        <taxon>Streptosporangiales</taxon>
        <taxon>Thermomonosporaceae</taxon>
        <taxon>Actinomadura</taxon>
    </lineage>
</organism>
<dbReference type="InterPro" id="IPR015946">
    <property type="entry name" value="KH_dom-like_a/b"/>
</dbReference>
<accession>A0A846ZAD8</accession>
<name>A0A846ZAD8_9ACTN</name>
<reference evidence="2 3" key="1">
    <citation type="submission" date="2020-04" db="EMBL/GenBank/DDBJ databases">
        <title>MicrobeNet Type strains.</title>
        <authorList>
            <person name="Nicholson A.C."/>
        </authorList>
    </citation>
    <scope>NUCLEOTIDE SEQUENCE [LARGE SCALE GENOMIC DNA]</scope>
    <source>
        <strain evidence="2 3">ATCC BAA-277</strain>
    </source>
</reference>
<feature type="region of interest" description="Disordered" evidence="1">
    <location>
        <begin position="1"/>
        <end position="21"/>
    </location>
</feature>
<evidence type="ECO:0000313" key="3">
    <source>
        <dbReference type="Proteomes" id="UP000579250"/>
    </source>
</evidence>
<dbReference type="SUPFAM" id="SSF82784">
    <property type="entry name" value="OsmC-like"/>
    <property type="match status" value="1"/>
</dbReference>
<gene>
    <name evidence="2" type="ORF">HGB48_28865</name>
</gene>
<dbReference type="EMBL" id="JAAXPI010000060">
    <property type="protein sequence ID" value="NKZ07714.1"/>
    <property type="molecule type" value="Genomic_DNA"/>
</dbReference>
<evidence type="ECO:0000256" key="1">
    <source>
        <dbReference type="SAM" id="MobiDB-lite"/>
    </source>
</evidence>
<proteinExistence type="predicted"/>
<dbReference type="Pfam" id="PF02566">
    <property type="entry name" value="OsmC"/>
    <property type="match status" value="1"/>
</dbReference>
<dbReference type="PANTHER" id="PTHR42830:SF2">
    <property type="entry name" value="OSMC_OHR FAMILY PROTEIN"/>
    <property type="match status" value="1"/>
</dbReference>
<dbReference type="InterPro" id="IPR003718">
    <property type="entry name" value="OsmC/Ohr_fam"/>
</dbReference>
<keyword evidence="3" id="KW-1185">Reference proteome</keyword>
<protein>
    <submittedName>
        <fullName evidence="2">OsmC family protein</fullName>
    </submittedName>
</protein>
<comment type="caution">
    <text evidence="2">The sequence shown here is derived from an EMBL/GenBank/DDBJ whole genome shotgun (WGS) entry which is preliminary data.</text>
</comment>
<dbReference type="InterPro" id="IPR036102">
    <property type="entry name" value="OsmC/Ohrsf"/>
</dbReference>
<dbReference type="PANTHER" id="PTHR42830">
    <property type="entry name" value="OSMOTICALLY INDUCIBLE FAMILY PROTEIN"/>
    <property type="match status" value="1"/>
</dbReference>
<dbReference type="Proteomes" id="UP000579250">
    <property type="component" value="Unassembled WGS sequence"/>
</dbReference>
<dbReference type="InterPro" id="IPR052707">
    <property type="entry name" value="OsmC_Ohr_Peroxiredoxin"/>
</dbReference>
<evidence type="ECO:0000313" key="2">
    <source>
        <dbReference type="EMBL" id="NKZ07714.1"/>
    </source>
</evidence>
<feature type="region of interest" description="Disordered" evidence="1">
    <location>
        <begin position="68"/>
        <end position="87"/>
    </location>
</feature>
<sequence length="189" mass="20631">MRSTPSARGTGARSDGEYDGLPRHIANVAGGGYCRRVRSHQYEVSVTWTGNTGSGTSSYRDYERAHEVRADGKPPIAGSSDPGFRGDPARWNPEELLVASLAQCHMLWFLHLCAVEKVVVTGYEDRPRGVMVETADGGGRFEEVVLRPRVTLADPGQASRAAELHEKAHEMCFIANSVNFPVRHEAGLP</sequence>